<feature type="transmembrane region" description="Helical" evidence="1">
    <location>
        <begin position="64"/>
        <end position="86"/>
    </location>
</feature>
<evidence type="ECO:0000256" key="1">
    <source>
        <dbReference type="SAM" id="Phobius"/>
    </source>
</evidence>
<keyword evidence="1" id="KW-1133">Transmembrane helix</keyword>
<reference evidence="2" key="1">
    <citation type="submission" date="2018-02" db="EMBL/GenBank/DDBJ databases">
        <title>Rhizophora mucronata_Transcriptome.</title>
        <authorList>
            <person name="Meera S.P."/>
            <person name="Sreeshan A."/>
            <person name="Augustine A."/>
        </authorList>
    </citation>
    <scope>NUCLEOTIDE SEQUENCE</scope>
    <source>
        <tissue evidence="2">Leaf</tissue>
    </source>
</reference>
<dbReference type="AlphaFoldDB" id="A0A2P2KK40"/>
<proteinExistence type="predicted"/>
<keyword evidence="1" id="KW-0472">Membrane</keyword>
<accession>A0A2P2KK40</accession>
<organism evidence="2">
    <name type="scientific">Rhizophora mucronata</name>
    <name type="common">Asiatic mangrove</name>
    <dbReference type="NCBI Taxonomy" id="61149"/>
    <lineage>
        <taxon>Eukaryota</taxon>
        <taxon>Viridiplantae</taxon>
        <taxon>Streptophyta</taxon>
        <taxon>Embryophyta</taxon>
        <taxon>Tracheophyta</taxon>
        <taxon>Spermatophyta</taxon>
        <taxon>Magnoliopsida</taxon>
        <taxon>eudicotyledons</taxon>
        <taxon>Gunneridae</taxon>
        <taxon>Pentapetalae</taxon>
        <taxon>rosids</taxon>
        <taxon>fabids</taxon>
        <taxon>Malpighiales</taxon>
        <taxon>Rhizophoraceae</taxon>
        <taxon>Rhizophora</taxon>
    </lineage>
</organism>
<dbReference type="EMBL" id="GGEC01025593">
    <property type="protein sequence ID" value="MBX06077.1"/>
    <property type="molecule type" value="Transcribed_RNA"/>
</dbReference>
<name>A0A2P2KK40_RHIMU</name>
<protein>
    <submittedName>
        <fullName evidence="2">Uncharacterized protein</fullName>
    </submittedName>
</protein>
<evidence type="ECO:0000313" key="2">
    <source>
        <dbReference type="EMBL" id="MBX06077.1"/>
    </source>
</evidence>
<sequence>MMDKTLAVSSQQLPSALSLPVAFSVKFNGRSSSSRSLALAVSTSRVRPLRCSASTFPSFGNHCLFKSLTFIIYSSFWLFLCTLWMLRKLEDKGGA</sequence>
<keyword evidence="1" id="KW-0812">Transmembrane</keyword>